<organism evidence="1">
    <name type="scientific">Magnetospirillum gryphiswaldense</name>
    <dbReference type="NCBI Taxonomy" id="55518"/>
    <lineage>
        <taxon>Bacteria</taxon>
        <taxon>Pseudomonadati</taxon>
        <taxon>Pseudomonadota</taxon>
        <taxon>Alphaproteobacteria</taxon>
        <taxon>Rhodospirillales</taxon>
        <taxon>Rhodospirillaceae</taxon>
        <taxon>Magnetospirillum</taxon>
    </lineage>
</organism>
<accession>A4TTU1</accession>
<dbReference type="EMBL" id="CU459003">
    <property type="protein sequence ID" value="CAM74048.1"/>
    <property type="molecule type" value="Genomic_DNA"/>
</dbReference>
<name>A4TTU1_9PROT</name>
<dbReference type="AlphaFoldDB" id="A4TTU1"/>
<protein>
    <submittedName>
        <fullName evidence="1">Uncharacterized protein</fullName>
    </submittedName>
</protein>
<proteinExistence type="predicted"/>
<reference evidence="1" key="1">
    <citation type="journal article" date="2007" name="J. Bacteriol.">
        <title>Comparative genome analysis of four magnetotactic bacteria reveals a complex set of group-specific genes implicated in magnetosome biomineralization and function.</title>
        <authorList>
            <person name="Richter M."/>
            <person name="Kube M."/>
            <person name="Bazylinski D.A."/>
            <person name="Lombardot T."/>
            <person name="Gloeckner F.O."/>
            <person name="Reinhardt R."/>
            <person name="Schueler D."/>
        </authorList>
    </citation>
    <scope>NUCLEOTIDE SEQUENCE</scope>
    <source>
        <strain evidence="1">MSR-1</strain>
    </source>
</reference>
<gene>
    <name evidence="1" type="ORF">MGR_1470</name>
</gene>
<sequence length="34" mass="3691">MSSGWRSAPARPCPGFRPIARRCSRPRCGAGCRS</sequence>
<evidence type="ECO:0000313" key="1">
    <source>
        <dbReference type="EMBL" id="CAM74048.1"/>
    </source>
</evidence>